<dbReference type="PANTHER" id="PTHR23097:SF181">
    <property type="entry name" value="CASPASE-8-LIKE"/>
    <property type="match status" value="1"/>
</dbReference>
<dbReference type="InterPro" id="IPR001368">
    <property type="entry name" value="TNFR/NGFR_Cys_rich_reg"/>
</dbReference>
<dbReference type="SMART" id="SM00005">
    <property type="entry name" value="DEATH"/>
    <property type="match status" value="1"/>
</dbReference>
<keyword evidence="9" id="KW-0812">Transmembrane</keyword>
<keyword evidence="2" id="KW-0964">Secreted</keyword>
<feature type="compositionally biased region" description="Low complexity" evidence="8">
    <location>
        <begin position="268"/>
        <end position="281"/>
    </location>
</feature>
<dbReference type="SUPFAM" id="SSF57586">
    <property type="entry name" value="TNF receptor-like"/>
    <property type="match status" value="1"/>
</dbReference>
<keyword evidence="9" id="KW-1133">Transmembrane helix</keyword>
<evidence type="ECO:0000256" key="9">
    <source>
        <dbReference type="SAM" id="Phobius"/>
    </source>
</evidence>
<dbReference type="GO" id="GO:0007165">
    <property type="term" value="P:signal transduction"/>
    <property type="evidence" value="ECO:0007669"/>
    <property type="project" value="InterPro"/>
</dbReference>
<dbReference type="Gene3D" id="2.10.50.10">
    <property type="entry name" value="Tumor Necrosis Factor Receptor, subunit A, domain 2"/>
    <property type="match status" value="2"/>
</dbReference>
<dbReference type="PROSITE" id="PS50017">
    <property type="entry name" value="DEATH_DOMAIN"/>
    <property type="match status" value="1"/>
</dbReference>
<evidence type="ECO:0000313" key="12">
    <source>
        <dbReference type="Proteomes" id="UP000515135"/>
    </source>
</evidence>
<feature type="chain" id="PRO_5028011289" evidence="10">
    <location>
        <begin position="26"/>
        <end position="480"/>
    </location>
</feature>
<keyword evidence="6" id="KW-1015">Disulfide bond</keyword>
<evidence type="ECO:0000256" key="2">
    <source>
        <dbReference type="ARBA" id="ARBA00022525"/>
    </source>
</evidence>
<dbReference type="AlphaFoldDB" id="A0A6P5A4A5"/>
<dbReference type="Gene3D" id="1.10.533.10">
    <property type="entry name" value="Death Domain, Fas"/>
    <property type="match status" value="1"/>
</dbReference>
<dbReference type="InterPro" id="IPR000488">
    <property type="entry name" value="Death_dom"/>
</dbReference>
<keyword evidence="9" id="KW-0472">Membrane</keyword>
<keyword evidence="3" id="KW-0053">Apoptosis</keyword>
<feature type="domain" description="Death" evidence="11">
    <location>
        <begin position="387"/>
        <end position="471"/>
    </location>
</feature>
<dbReference type="PANTHER" id="PTHR23097">
    <property type="entry name" value="TUMOR NECROSIS FACTOR RECEPTOR SUPERFAMILY MEMBER"/>
    <property type="match status" value="1"/>
</dbReference>
<evidence type="ECO:0000256" key="7">
    <source>
        <dbReference type="ARBA" id="ARBA00023180"/>
    </source>
</evidence>
<dbReference type="Pfam" id="PF00020">
    <property type="entry name" value="TNFR_c6"/>
    <property type="match status" value="1"/>
</dbReference>
<feature type="transmembrane region" description="Helical" evidence="9">
    <location>
        <begin position="199"/>
        <end position="222"/>
    </location>
</feature>
<evidence type="ECO:0000259" key="11">
    <source>
        <dbReference type="PROSITE" id="PS50017"/>
    </source>
</evidence>
<feature type="region of interest" description="Disordered" evidence="8">
    <location>
        <begin position="266"/>
        <end position="288"/>
    </location>
</feature>
<protein>
    <submittedName>
        <fullName evidence="13">Uncharacterized protein LOC109480297</fullName>
    </submittedName>
</protein>
<evidence type="ECO:0000256" key="10">
    <source>
        <dbReference type="SAM" id="SignalP"/>
    </source>
</evidence>
<dbReference type="InterPro" id="IPR011029">
    <property type="entry name" value="DEATH-like_dom_sf"/>
</dbReference>
<keyword evidence="7" id="KW-0325">Glycoprotein</keyword>
<keyword evidence="4 10" id="KW-0732">Signal</keyword>
<gene>
    <name evidence="13" type="primary">LOC109480297</name>
</gene>
<sequence>MDRERVTALTVLVTIAALAVVSVDTKTSCRLCKPGYHMVRRCKEDQPSTTRCARCPANSYTDIPNLEKGCYPHRKCNTTKETVVFPGNSTHDVICRLCDGNNHPCQQSQECPPGEGVKITGGCGLCLYGTFNNESSSTLPCRPWTRCYDLGLVTIKGGTYTEDATCGYRILNGHGGSDLSVDKAIHTSEESNKIEERNLLIINTFITGVMFLIILCSVVFVASQKACRQKTYEEGNEALPIQCEDTHPKELEAACSFNSASHLLPDQSTSDTLPSSSTTLATHDEQEANEWSPMIAPSLYVQQALPEDQGACYGFPVADGFHTLPKATTSANTASDRRHDLPFRPMSCSTDTIPSTLASSHETSASSLEYQQKVNSALSLSYAKVLSASATEELKANLGQQWTELARRLKLTEHQINQILNENRSDLQAQIYSMLRCWQDGKTGEDTIPELYGALKECNRLDILQKLQALEKYDKQMTSV</sequence>
<reference evidence="13" key="1">
    <citation type="submission" date="2025-08" db="UniProtKB">
        <authorList>
            <consortium name="RefSeq"/>
        </authorList>
    </citation>
    <scope>IDENTIFICATION</scope>
    <source>
        <tissue evidence="13">Gonad</tissue>
    </source>
</reference>
<dbReference type="Pfam" id="PF00531">
    <property type="entry name" value="Death"/>
    <property type="match status" value="1"/>
</dbReference>
<accession>A0A6P5A4A5</accession>
<dbReference type="GO" id="GO:0006915">
    <property type="term" value="P:apoptotic process"/>
    <property type="evidence" value="ECO:0007669"/>
    <property type="project" value="UniProtKB-KW"/>
</dbReference>
<proteinExistence type="predicted"/>
<dbReference type="KEGG" id="bbel:109480297"/>
<evidence type="ECO:0000256" key="6">
    <source>
        <dbReference type="ARBA" id="ARBA00023157"/>
    </source>
</evidence>
<evidence type="ECO:0000256" key="4">
    <source>
        <dbReference type="ARBA" id="ARBA00022729"/>
    </source>
</evidence>
<dbReference type="GeneID" id="109480297"/>
<dbReference type="Proteomes" id="UP000515135">
    <property type="component" value="Unplaced"/>
</dbReference>
<dbReference type="RefSeq" id="XP_019638042.1">
    <property type="nucleotide sequence ID" value="XM_019782483.1"/>
</dbReference>
<dbReference type="SMART" id="SM00208">
    <property type="entry name" value="TNFR"/>
    <property type="match status" value="2"/>
</dbReference>
<dbReference type="GO" id="GO:0005576">
    <property type="term" value="C:extracellular region"/>
    <property type="evidence" value="ECO:0007669"/>
    <property type="project" value="UniProtKB-SubCell"/>
</dbReference>
<organism evidence="12 13">
    <name type="scientific">Branchiostoma belcheri</name>
    <name type="common">Amphioxus</name>
    <dbReference type="NCBI Taxonomy" id="7741"/>
    <lineage>
        <taxon>Eukaryota</taxon>
        <taxon>Metazoa</taxon>
        <taxon>Chordata</taxon>
        <taxon>Cephalochordata</taxon>
        <taxon>Leptocardii</taxon>
        <taxon>Amphioxiformes</taxon>
        <taxon>Branchiostomatidae</taxon>
        <taxon>Branchiostoma</taxon>
    </lineage>
</organism>
<feature type="signal peptide" evidence="10">
    <location>
        <begin position="1"/>
        <end position="25"/>
    </location>
</feature>
<evidence type="ECO:0000256" key="1">
    <source>
        <dbReference type="ARBA" id="ARBA00004613"/>
    </source>
</evidence>
<evidence type="ECO:0000256" key="5">
    <source>
        <dbReference type="ARBA" id="ARBA00022737"/>
    </source>
</evidence>
<evidence type="ECO:0000256" key="3">
    <source>
        <dbReference type="ARBA" id="ARBA00022703"/>
    </source>
</evidence>
<keyword evidence="5" id="KW-0677">Repeat</keyword>
<dbReference type="CDD" id="cd01670">
    <property type="entry name" value="Death"/>
    <property type="match status" value="1"/>
</dbReference>
<evidence type="ECO:0000256" key="8">
    <source>
        <dbReference type="SAM" id="MobiDB-lite"/>
    </source>
</evidence>
<name>A0A6P5A4A5_BRABE</name>
<dbReference type="SUPFAM" id="SSF47986">
    <property type="entry name" value="DEATH domain"/>
    <property type="match status" value="1"/>
</dbReference>
<dbReference type="OrthoDB" id="10031141at2759"/>
<dbReference type="InterPro" id="IPR052459">
    <property type="entry name" value="TNFRSF_decoy_receptor"/>
</dbReference>
<comment type="subcellular location">
    <subcellularLocation>
        <location evidence="1">Secreted</location>
    </subcellularLocation>
</comment>
<keyword evidence="12" id="KW-1185">Reference proteome</keyword>
<evidence type="ECO:0000313" key="13">
    <source>
        <dbReference type="RefSeq" id="XP_019638042.1"/>
    </source>
</evidence>